<dbReference type="Proteomes" id="UP000571701">
    <property type="component" value="Unassembled WGS sequence"/>
</dbReference>
<dbReference type="GO" id="GO:0046872">
    <property type="term" value="F:metal ion binding"/>
    <property type="evidence" value="ECO:0007669"/>
    <property type="project" value="UniProtKB-KW"/>
</dbReference>
<dbReference type="PIRSF" id="PIRSF005902">
    <property type="entry name" value="DNase_TatD"/>
    <property type="match status" value="1"/>
</dbReference>
<comment type="similarity">
    <text evidence="1">Belongs to the metallo-dependent hydrolases superfamily. TatD-type hydrolase family.</text>
</comment>
<protein>
    <submittedName>
        <fullName evidence="5">TatD family hydrolase</fullName>
    </submittedName>
</protein>
<gene>
    <name evidence="5" type="ORF">H2O73_08040</name>
</gene>
<dbReference type="SUPFAM" id="SSF51556">
    <property type="entry name" value="Metallo-dependent hydrolases"/>
    <property type="match status" value="1"/>
</dbReference>
<feature type="binding site" evidence="4">
    <location>
        <position position="9"/>
    </location>
    <ligand>
        <name>a divalent metal cation</name>
        <dbReference type="ChEBI" id="CHEBI:60240"/>
        <label>1</label>
    </ligand>
</feature>
<evidence type="ECO:0000313" key="6">
    <source>
        <dbReference type="Proteomes" id="UP000571701"/>
    </source>
</evidence>
<proteinExistence type="inferred from homology"/>
<reference evidence="5 6" key="1">
    <citation type="submission" date="2020-07" db="EMBL/GenBank/DDBJ databases">
        <title>Vibrio marinisediminis sp. nov., isolated from marine sediment.</title>
        <authorList>
            <person name="Ji X."/>
        </authorList>
    </citation>
    <scope>NUCLEOTIDE SEQUENCE [LARGE SCALE GENOMIC DNA]</scope>
    <source>
        <strain evidence="5 6">404</strain>
    </source>
</reference>
<name>A0A7W2FQA3_9VIBR</name>
<dbReference type="InterPro" id="IPR001130">
    <property type="entry name" value="TatD-like"/>
</dbReference>
<feature type="binding site" evidence="4">
    <location>
        <position position="205"/>
    </location>
    <ligand>
        <name>a divalent metal cation</name>
        <dbReference type="ChEBI" id="CHEBI:60240"/>
        <label>1</label>
    </ligand>
</feature>
<organism evidence="5 6">
    <name type="scientific">Vibrio marinisediminis</name>
    <dbReference type="NCBI Taxonomy" id="2758441"/>
    <lineage>
        <taxon>Bacteria</taxon>
        <taxon>Pseudomonadati</taxon>
        <taxon>Pseudomonadota</taxon>
        <taxon>Gammaproteobacteria</taxon>
        <taxon>Vibrionales</taxon>
        <taxon>Vibrionaceae</taxon>
        <taxon>Vibrio</taxon>
    </lineage>
</organism>
<keyword evidence="3 5" id="KW-0378">Hydrolase</keyword>
<feature type="binding site" evidence="4">
    <location>
        <position position="95"/>
    </location>
    <ligand>
        <name>a divalent metal cation</name>
        <dbReference type="ChEBI" id="CHEBI:60240"/>
        <label>1</label>
    </ligand>
</feature>
<feature type="binding site" evidence="4">
    <location>
        <position position="155"/>
    </location>
    <ligand>
        <name>a divalent metal cation</name>
        <dbReference type="ChEBI" id="CHEBI:60240"/>
        <label>2</label>
    </ligand>
</feature>
<feature type="binding site" evidence="4">
    <location>
        <position position="7"/>
    </location>
    <ligand>
        <name>a divalent metal cation</name>
        <dbReference type="ChEBI" id="CHEBI:60240"/>
        <label>1</label>
    </ligand>
</feature>
<keyword evidence="2 4" id="KW-0479">Metal-binding</keyword>
<feature type="binding site" evidence="4">
    <location>
        <position position="131"/>
    </location>
    <ligand>
        <name>a divalent metal cation</name>
        <dbReference type="ChEBI" id="CHEBI:60240"/>
        <label>2</label>
    </ligand>
</feature>
<dbReference type="PANTHER" id="PTHR46124">
    <property type="entry name" value="D-AMINOACYL-TRNA DEACYLASE"/>
    <property type="match status" value="1"/>
</dbReference>
<keyword evidence="6" id="KW-1185">Reference proteome</keyword>
<evidence type="ECO:0000256" key="4">
    <source>
        <dbReference type="PIRSR" id="PIRSR005902-1"/>
    </source>
</evidence>
<evidence type="ECO:0000313" key="5">
    <source>
        <dbReference type="EMBL" id="MBA5762287.1"/>
    </source>
</evidence>
<dbReference type="InterPro" id="IPR018228">
    <property type="entry name" value="DNase_TatD-rel_CS"/>
</dbReference>
<dbReference type="PROSITE" id="PS01091">
    <property type="entry name" value="TATD_3"/>
    <property type="match status" value="1"/>
</dbReference>
<dbReference type="InterPro" id="IPR032466">
    <property type="entry name" value="Metal_Hydrolase"/>
</dbReference>
<evidence type="ECO:0000256" key="2">
    <source>
        <dbReference type="ARBA" id="ARBA00022723"/>
    </source>
</evidence>
<sequence length="256" mass="29272">MCLFDTHCHLDLMVQKGIGIDTALQQARKAGVERIIVPGVDANNWNLIQQYAHEHPMVEWAMGIHPWFVSAESRDQLELMKIRLDQGEDCIAIGECGLDFYHGKDEQRLQIEVLTEQLKLAQRYELPVLFHVRKAHQELLQLLKQYPLPKGGVLHGFTGSYELGMQYIKQGLYIGVGGSITYERARKTRDAVARLPLDKLILETDSPDMPLYGYQGEPNQPKFVKNVLSSFILLRNEPEQTITLMIEKSSKLLFKL</sequence>
<dbReference type="GO" id="GO:0005829">
    <property type="term" value="C:cytosol"/>
    <property type="evidence" value="ECO:0007669"/>
    <property type="project" value="TreeGrafter"/>
</dbReference>
<dbReference type="EMBL" id="JACFYF010000003">
    <property type="protein sequence ID" value="MBA5762287.1"/>
    <property type="molecule type" value="Genomic_DNA"/>
</dbReference>
<evidence type="ECO:0000256" key="1">
    <source>
        <dbReference type="ARBA" id="ARBA00009275"/>
    </source>
</evidence>
<evidence type="ECO:0000256" key="3">
    <source>
        <dbReference type="ARBA" id="ARBA00022801"/>
    </source>
</evidence>
<dbReference type="FunFam" id="3.20.20.140:FF:000005">
    <property type="entry name" value="TatD family hydrolase"/>
    <property type="match status" value="1"/>
</dbReference>
<dbReference type="Pfam" id="PF01026">
    <property type="entry name" value="TatD_DNase"/>
    <property type="match status" value="1"/>
</dbReference>
<dbReference type="Gene3D" id="3.20.20.140">
    <property type="entry name" value="Metal-dependent hydrolases"/>
    <property type="match status" value="1"/>
</dbReference>
<dbReference type="AlphaFoldDB" id="A0A7W2FQA3"/>
<dbReference type="CDD" id="cd01310">
    <property type="entry name" value="TatD_DNAse"/>
    <property type="match status" value="1"/>
</dbReference>
<comment type="caution">
    <text evidence="5">The sequence shown here is derived from an EMBL/GenBank/DDBJ whole genome shotgun (WGS) entry which is preliminary data.</text>
</comment>
<dbReference type="RefSeq" id="WP_182108327.1">
    <property type="nucleotide sequence ID" value="NZ_JACFYF010000003.1"/>
</dbReference>
<dbReference type="PROSITE" id="PS01137">
    <property type="entry name" value="TATD_1"/>
    <property type="match status" value="1"/>
</dbReference>
<accession>A0A7W2FQA3</accession>
<dbReference type="PANTHER" id="PTHR46124:SF3">
    <property type="entry name" value="HYDROLASE"/>
    <property type="match status" value="1"/>
</dbReference>
<dbReference type="GO" id="GO:0016788">
    <property type="term" value="F:hydrolase activity, acting on ester bonds"/>
    <property type="evidence" value="ECO:0007669"/>
    <property type="project" value="InterPro"/>
</dbReference>